<keyword evidence="3" id="KW-1185">Reference proteome</keyword>
<dbReference type="EMBL" id="JAVRHR010000001">
    <property type="protein sequence ID" value="MDT0606277.1"/>
    <property type="molecule type" value="Genomic_DNA"/>
</dbReference>
<protein>
    <submittedName>
        <fullName evidence="2">Gliding motility-associated C-terminal domain-containing protein</fullName>
    </submittedName>
</protein>
<dbReference type="SUPFAM" id="SSF48726">
    <property type="entry name" value="Immunoglobulin"/>
    <property type="match status" value="1"/>
</dbReference>
<keyword evidence="1" id="KW-0732">Signal</keyword>
<feature type="signal peptide" evidence="1">
    <location>
        <begin position="1"/>
        <end position="25"/>
    </location>
</feature>
<gene>
    <name evidence="2" type="ORF">RM706_04510</name>
</gene>
<dbReference type="Gene3D" id="2.60.40.10">
    <property type="entry name" value="Immunoglobulins"/>
    <property type="match status" value="3"/>
</dbReference>
<feature type="chain" id="PRO_5045135477" evidence="1">
    <location>
        <begin position="26"/>
        <end position="750"/>
    </location>
</feature>
<reference evidence="2 3" key="1">
    <citation type="submission" date="2023-09" db="EMBL/GenBank/DDBJ databases">
        <authorList>
            <person name="Rey-Velasco X."/>
        </authorList>
    </citation>
    <scope>NUCLEOTIDE SEQUENCE [LARGE SCALE GENOMIC DNA]</scope>
    <source>
        <strain evidence="2 3">F388</strain>
    </source>
</reference>
<evidence type="ECO:0000313" key="3">
    <source>
        <dbReference type="Proteomes" id="UP001255246"/>
    </source>
</evidence>
<dbReference type="InterPro" id="IPR036179">
    <property type="entry name" value="Ig-like_dom_sf"/>
</dbReference>
<name>A0ABU3A7X3_9FLAO</name>
<dbReference type="Pfam" id="PF13585">
    <property type="entry name" value="CHU_C"/>
    <property type="match status" value="1"/>
</dbReference>
<organism evidence="2 3">
    <name type="scientific">Croceitalea rosinachiae</name>
    <dbReference type="NCBI Taxonomy" id="3075596"/>
    <lineage>
        <taxon>Bacteria</taxon>
        <taxon>Pseudomonadati</taxon>
        <taxon>Bacteroidota</taxon>
        <taxon>Flavobacteriia</taxon>
        <taxon>Flavobacteriales</taxon>
        <taxon>Flavobacteriaceae</taxon>
        <taxon>Croceitalea</taxon>
    </lineage>
</organism>
<sequence length="750" mass="80766">MKTISFYGVFLTLVMCTLLAPNTQAQVLNKPTPADNPNLAGNSAWTAACASASFNEYYVNFTWNPPLVSGDNEFILELSDANGNFSSARELDRATDKNTEFDFDFSFALPEDVQGDNYRFRVRSTSPSVTSPSSDPFSMYFIGYNNPILVSQDGSGVIPPGGTLQVCDGSSIRIETHNVPDANTYQYSWYRSGTLLSETSNALTVSESGLYYVEIDYGIICSGSANTLSNTIEIVVATSQGVAIDPPSQTTLCATETVTLDANISGMGYLYTWFNGANIVSGPTVDDSSYVVDGSVTGFEGDYSVRIEGVGICAEQSNAITISSAADYTVSRGNDASLVLLPGQNQNLTVSTTALSPTYQWFRNGVAITGETSASITANQAGTYYAEVTQNGGACTLPPKNSEETTLVLPNNFEVIIDYVGTYSDCSSDNVTLTVLQINALDSGGNRSDVTSSLRTAFTYQWIKDGTNLPGLTSDQLTLNDVSDNGFYTVEGSITTFNTTSNPLGIRLTSDETLAISSTDLQLCDGVTVSISTTTDLTGESYTWTRDGVTVSTTDTELAAIETGTYQLSISSDGCPIQSNEIVITDFDASIVEIDGGNAIVFPEGESETVTATGASAFEWYDEGNNLLSNTDSVTLTDEGNYLLLASVGACQITRSFTVSYRDNFEIPNVITANGDGINDLWVIPNTYSRNTEVSVIIYNEKGEEIINENGYENNWPQSSVAFTKKNQIFYYKIKNARKTLRQGTITVIR</sequence>
<proteinExistence type="predicted"/>
<dbReference type="RefSeq" id="WP_311349835.1">
    <property type="nucleotide sequence ID" value="NZ_JAVRHR010000001.1"/>
</dbReference>
<accession>A0ABU3A7X3</accession>
<dbReference type="InterPro" id="IPR013783">
    <property type="entry name" value="Ig-like_fold"/>
</dbReference>
<evidence type="ECO:0000256" key="1">
    <source>
        <dbReference type="SAM" id="SignalP"/>
    </source>
</evidence>
<comment type="caution">
    <text evidence="2">The sequence shown here is derived from an EMBL/GenBank/DDBJ whole genome shotgun (WGS) entry which is preliminary data.</text>
</comment>
<evidence type="ECO:0000313" key="2">
    <source>
        <dbReference type="EMBL" id="MDT0606277.1"/>
    </source>
</evidence>
<dbReference type="Proteomes" id="UP001255246">
    <property type="component" value="Unassembled WGS sequence"/>
</dbReference>